<protein>
    <submittedName>
        <fullName evidence="2">Uncharacterized protein</fullName>
    </submittedName>
</protein>
<name>A0A0E2B0Q0_9LEPT</name>
<feature type="region of interest" description="Disordered" evidence="1">
    <location>
        <begin position="1"/>
        <end position="24"/>
    </location>
</feature>
<evidence type="ECO:0000313" key="3">
    <source>
        <dbReference type="Proteomes" id="UP000006253"/>
    </source>
</evidence>
<reference evidence="2 3" key="1">
    <citation type="submission" date="2012-10" db="EMBL/GenBank/DDBJ databases">
        <authorList>
            <person name="Harkins D.M."/>
            <person name="Durkin A.S."/>
            <person name="Brinkac L.M."/>
            <person name="Selengut J.D."/>
            <person name="Sanka R."/>
            <person name="DePew J."/>
            <person name="Purushe J."/>
            <person name="Peacock S.J."/>
            <person name="Thaipadungpanit J."/>
            <person name="Wuthiekanun V.W."/>
            <person name="Day N.P."/>
            <person name="Vinetz J.M."/>
            <person name="Sutton G.G."/>
            <person name="Nelson W.C."/>
            <person name="Fouts D.E."/>
        </authorList>
    </citation>
    <scope>NUCLEOTIDE SEQUENCE [LARGE SCALE GENOMIC DNA]</scope>
    <source>
        <strain evidence="2 3">H1</strain>
    </source>
</reference>
<gene>
    <name evidence="2" type="ORF">LEP1GSC081_1516</name>
</gene>
<dbReference type="Proteomes" id="UP000006253">
    <property type="component" value="Unassembled WGS sequence"/>
</dbReference>
<dbReference type="EMBL" id="AHMY02000051">
    <property type="protein sequence ID" value="EKO14814.1"/>
    <property type="molecule type" value="Genomic_DNA"/>
</dbReference>
<feature type="compositionally biased region" description="Basic and acidic residues" evidence="1">
    <location>
        <begin position="7"/>
        <end position="22"/>
    </location>
</feature>
<sequence length="42" mass="5180">MFSNCIKKTENRSKTQKGCDHQRQKRKIHHVYKFTFLKIKDK</sequence>
<proteinExistence type="predicted"/>
<organism evidence="2 3">
    <name type="scientific">Leptospira kirschneri str. H1</name>
    <dbReference type="NCBI Taxonomy" id="1049966"/>
    <lineage>
        <taxon>Bacteria</taxon>
        <taxon>Pseudomonadati</taxon>
        <taxon>Spirochaetota</taxon>
        <taxon>Spirochaetia</taxon>
        <taxon>Leptospirales</taxon>
        <taxon>Leptospiraceae</taxon>
        <taxon>Leptospira</taxon>
    </lineage>
</organism>
<comment type="caution">
    <text evidence="2">The sequence shown here is derived from an EMBL/GenBank/DDBJ whole genome shotgun (WGS) entry which is preliminary data.</text>
</comment>
<accession>A0A0E2B0Q0</accession>
<evidence type="ECO:0000313" key="2">
    <source>
        <dbReference type="EMBL" id="EKO14814.1"/>
    </source>
</evidence>
<evidence type="ECO:0000256" key="1">
    <source>
        <dbReference type="SAM" id="MobiDB-lite"/>
    </source>
</evidence>
<dbReference type="AlphaFoldDB" id="A0A0E2B0Q0"/>